<keyword evidence="15" id="KW-0066">ATP synthesis</keyword>
<evidence type="ECO:0000256" key="7">
    <source>
        <dbReference type="ARBA" id="ARBA00022741"/>
    </source>
</evidence>
<keyword evidence="6" id="KW-0963">Cytoplasm</keyword>
<dbReference type="InterPro" id="IPR027417">
    <property type="entry name" value="P-loop_NTPase"/>
</dbReference>
<dbReference type="PANTHER" id="PTHR15184:SF9">
    <property type="entry name" value="SPI-1 TYPE 3 SECRETION SYSTEM ATPASE"/>
    <property type="match status" value="1"/>
</dbReference>
<dbReference type="Pfam" id="PF18269">
    <property type="entry name" value="T3SS_ATPase_C"/>
    <property type="match status" value="1"/>
</dbReference>
<sequence length="427" mass="45846">MGPVKVSGRVTHVSRDAVRISGLSRSVCLGDLIEVPGRDGRRRRGEIIRLDEAEVVVKPFEQTADIGIGTRASRMGGLAIHPDPSWRGRVLNALGKPIDGLGPLEMGPAAFLLDRDPPHPMDRQKVGEGVSTGVRAIDLFTPICMGQRIGVFAGSGVGKSTLLGMLAGFGDFDTVVVGLVGERGREVREFVDDILKDALQRSVVIAATGDESPMIRRLAPKTAMSVAEYFRAQGEKVLLILDSATRFAHAARDVALAAGEPPVARGYTPSVFSDLAKLVERAGPGAQGEGTITGIVSVLVDGDDHNDPVADSLRGLLDGHIVLDRSIAEAGRYPPVDLLRSTSRLAQRVWDKDQRELVLRLRGLISRYEETRDLRMMGGFQTGTDDMLDKACELVPRVYEALRQTPNARSHGDPFADLATALAAGGR</sequence>
<dbReference type="FunFam" id="3.40.50.12240:FF:000002">
    <property type="entry name" value="Flagellum-specific ATP synthase FliI"/>
    <property type="match status" value="1"/>
</dbReference>
<keyword evidence="12" id="KW-1278">Translocase</keyword>
<evidence type="ECO:0000313" key="18">
    <source>
        <dbReference type="Proteomes" id="UP000605148"/>
    </source>
</evidence>
<evidence type="ECO:0000256" key="11">
    <source>
        <dbReference type="ARBA" id="ARBA00022927"/>
    </source>
</evidence>
<evidence type="ECO:0000259" key="16">
    <source>
        <dbReference type="SMART" id="SM00382"/>
    </source>
</evidence>
<dbReference type="NCBIfam" id="TIGR03498">
    <property type="entry name" value="FliI_clade3"/>
    <property type="match status" value="1"/>
</dbReference>
<comment type="caution">
    <text evidence="17">The sequence shown here is derived from an EMBL/GenBank/DDBJ whole genome shotgun (WGS) entry which is preliminary data.</text>
</comment>
<keyword evidence="10" id="KW-0067">ATP-binding</keyword>
<evidence type="ECO:0000256" key="2">
    <source>
        <dbReference type="ARBA" id="ARBA00008936"/>
    </source>
</evidence>
<protein>
    <recommendedName>
        <fullName evidence="4">Flagellum-specific ATP synthase</fullName>
        <ecNumber evidence="3">7.1.2.2</ecNumber>
    </recommendedName>
</protein>
<dbReference type="GO" id="GO:0044781">
    <property type="term" value="P:bacterial-type flagellum organization"/>
    <property type="evidence" value="ECO:0007669"/>
    <property type="project" value="UniProtKB-KW"/>
</dbReference>
<dbReference type="InterPro" id="IPR000194">
    <property type="entry name" value="ATPase_F1/V1/A1_a/bsu_nucl-bd"/>
</dbReference>
<keyword evidence="18" id="KW-1185">Reference proteome</keyword>
<dbReference type="InterPro" id="IPR004100">
    <property type="entry name" value="ATPase_F1/V1/A1_a/bsu_N"/>
</dbReference>
<dbReference type="CDD" id="cd01136">
    <property type="entry name" value="ATPase_flagellum-secretory_path_III"/>
    <property type="match status" value="1"/>
</dbReference>
<comment type="similarity">
    <text evidence="2">Belongs to the ATPase alpha/beta chains family.</text>
</comment>
<evidence type="ECO:0000256" key="10">
    <source>
        <dbReference type="ARBA" id="ARBA00022840"/>
    </source>
</evidence>
<keyword evidence="13" id="KW-0406">Ion transport</keyword>
<evidence type="ECO:0000256" key="12">
    <source>
        <dbReference type="ARBA" id="ARBA00022967"/>
    </source>
</evidence>
<dbReference type="SMART" id="SM00382">
    <property type="entry name" value="AAA"/>
    <property type="match status" value="1"/>
</dbReference>
<dbReference type="NCBIfam" id="TIGR01026">
    <property type="entry name" value="fliI_yscN"/>
    <property type="match status" value="1"/>
</dbReference>
<dbReference type="Proteomes" id="UP000605148">
    <property type="component" value="Unassembled WGS sequence"/>
</dbReference>
<feature type="domain" description="AAA+ ATPase" evidence="16">
    <location>
        <begin position="145"/>
        <end position="328"/>
    </location>
</feature>
<evidence type="ECO:0000313" key="17">
    <source>
        <dbReference type="EMBL" id="GGB53707.1"/>
    </source>
</evidence>
<evidence type="ECO:0000256" key="6">
    <source>
        <dbReference type="ARBA" id="ARBA00022490"/>
    </source>
</evidence>
<evidence type="ECO:0000256" key="3">
    <source>
        <dbReference type="ARBA" id="ARBA00012473"/>
    </source>
</evidence>
<evidence type="ECO:0000256" key="1">
    <source>
        <dbReference type="ARBA" id="ARBA00004496"/>
    </source>
</evidence>
<evidence type="ECO:0000256" key="13">
    <source>
        <dbReference type="ARBA" id="ARBA00023065"/>
    </source>
</evidence>
<dbReference type="InterPro" id="IPR022426">
    <property type="entry name" value="FliI_clade3"/>
</dbReference>
<evidence type="ECO:0000256" key="14">
    <source>
        <dbReference type="ARBA" id="ARBA00023225"/>
    </source>
</evidence>
<dbReference type="InterPro" id="IPR050053">
    <property type="entry name" value="ATPase_alpha/beta_chains"/>
</dbReference>
<reference evidence="17" key="1">
    <citation type="journal article" date="2014" name="Int. J. Syst. Evol. Microbiol.">
        <title>Complete genome sequence of Corynebacterium casei LMG S-19264T (=DSM 44701T), isolated from a smear-ripened cheese.</title>
        <authorList>
            <consortium name="US DOE Joint Genome Institute (JGI-PGF)"/>
            <person name="Walter F."/>
            <person name="Albersmeier A."/>
            <person name="Kalinowski J."/>
            <person name="Ruckert C."/>
        </authorList>
    </citation>
    <scope>NUCLEOTIDE SEQUENCE</scope>
    <source>
        <strain evidence="17">CGMCC 1.12426</strain>
    </source>
</reference>
<evidence type="ECO:0000256" key="15">
    <source>
        <dbReference type="ARBA" id="ARBA00023310"/>
    </source>
</evidence>
<evidence type="ECO:0000256" key="9">
    <source>
        <dbReference type="ARBA" id="ARBA00022795"/>
    </source>
</evidence>
<organism evidence="17 18">
    <name type="scientific">Roseibium aquae</name>
    <dbReference type="NCBI Taxonomy" id="1323746"/>
    <lineage>
        <taxon>Bacteria</taxon>
        <taxon>Pseudomonadati</taxon>
        <taxon>Pseudomonadota</taxon>
        <taxon>Alphaproteobacteria</taxon>
        <taxon>Hyphomicrobiales</taxon>
        <taxon>Stappiaceae</taxon>
        <taxon>Roseibium</taxon>
    </lineage>
</organism>
<evidence type="ECO:0000256" key="5">
    <source>
        <dbReference type="ARBA" id="ARBA00022448"/>
    </source>
</evidence>
<name>A0A916TKQ5_9HYPH</name>
<dbReference type="GO" id="GO:0009288">
    <property type="term" value="C:bacterial-type flagellum"/>
    <property type="evidence" value="ECO:0007669"/>
    <property type="project" value="InterPro"/>
</dbReference>
<gene>
    <name evidence="17" type="primary">fliI</name>
    <name evidence="17" type="ORF">GCM10011316_27160</name>
</gene>
<dbReference type="InterPro" id="IPR040627">
    <property type="entry name" value="T3SS_ATPase_C"/>
</dbReference>
<dbReference type="GO" id="GO:0030257">
    <property type="term" value="C:type III protein secretion system complex"/>
    <property type="evidence" value="ECO:0007669"/>
    <property type="project" value="InterPro"/>
</dbReference>
<dbReference type="Pfam" id="PF00006">
    <property type="entry name" value="ATP-synt_ab"/>
    <property type="match status" value="1"/>
</dbReference>
<dbReference type="PANTHER" id="PTHR15184">
    <property type="entry name" value="ATP SYNTHASE"/>
    <property type="match status" value="1"/>
</dbReference>
<dbReference type="SUPFAM" id="SSF52540">
    <property type="entry name" value="P-loop containing nucleoside triphosphate hydrolases"/>
    <property type="match status" value="1"/>
</dbReference>
<dbReference type="GO" id="GO:0046933">
    <property type="term" value="F:proton-transporting ATP synthase activity, rotational mechanism"/>
    <property type="evidence" value="ECO:0007669"/>
    <property type="project" value="TreeGrafter"/>
</dbReference>
<keyword evidence="7" id="KW-0547">Nucleotide-binding</keyword>
<dbReference type="Gene3D" id="3.40.50.12240">
    <property type="match status" value="1"/>
</dbReference>
<dbReference type="GO" id="GO:0030254">
    <property type="term" value="P:protein secretion by the type III secretion system"/>
    <property type="evidence" value="ECO:0007669"/>
    <property type="project" value="InterPro"/>
</dbReference>
<dbReference type="InterPro" id="IPR005714">
    <property type="entry name" value="ATPase_T3SS_FliI/YscN"/>
</dbReference>
<keyword evidence="8" id="KW-0375">Hydrogen ion transport</keyword>
<keyword evidence="9" id="KW-1005">Bacterial flagellum biogenesis</keyword>
<comment type="subcellular location">
    <subcellularLocation>
        <location evidence="1">Cytoplasm</location>
    </subcellularLocation>
</comment>
<accession>A0A916TKQ5</accession>
<reference evidence="17" key="2">
    <citation type="submission" date="2020-09" db="EMBL/GenBank/DDBJ databases">
        <authorList>
            <person name="Sun Q."/>
            <person name="Zhou Y."/>
        </authorList>
    </citation>
    <scope>NUCLEOTIDE SEQUENCE</scope>
    <source>
        <strain evidence="17">CGMCC 1.12426</strain>
    </source>
</reference>
<dbReference type="InterPro" id="IPR003593">
    <property type="entry name" value="AAA+_ATPase"/>
</dbReference>
<dbReference type="GO" id="GO:0005524">
    <property type="term" value="F:ATP binding"/>
    <property type="evidence" value="ECO:0007669"/>
    <property type="project" value="UniProtKB-KW"/>
</dbReference>
<dbReference type="GO" id="GO:0005737">
    <property type="term" value="C:cytoplasm"/>
    <property type="evidence" value="ECO:0007669"/>
    <property type="project" value="UniProtKB-SubCell"/>
</dbReference>
<keyword evidence="14" id="KW-1006">Bacterial flagellum protein export</keyword>
<proteinExistence type="inferred from homology"/>
<dbReference type="EC" id="7.1.2.2" evidence="3"/>
<keyword evidence="5" id="KW-0813">Transport</keyword>
<evidence type="ECO:0000256" key="4">
    <source>
        <dbReference type="ARBA" id="ARBA00020580"/>
    </source>
</evidence>
<evidence type="ECO:0000256" key="8">
    <source>
        <dbReference type="ARBA" id="ARBA00022781"/>
    </source>
</evidence>
<dbReference type="Pfam" id="PF02874">
    <property type="entry name" value="ATP-synt_ab_N"/>
    <property type="match status" value="1"/>
</dbReference>
<dbReference type="AlphaFoldDB" id="A0A916TKQ5"/>
<dbReference type="EMBL" id="BMFA01000008">
    <property type="protein sequence ID" value="GGB53707.1"/>
    <property type="molecule type" value="Genomic_DNA"/>
</dbReference>
<dbReference type="GO" id="GO:0016887">
    <property type="term" value="F:ATP hydrolysis activity"/>
    <property type="evidence" value="ECO:0007669"/>
    <property type="project" value="InterPro"/>
</dbReference>
<keyword evidence="11" id="KW-0653">Protein transport</keyword>